<comment type="caution">
    <text evidence="1">The sequence shown here is derived from an EMBL/GenBank/DDBJ whole genome shotgun (WGS) entry which is preliminary data.</text>
</comment>
<dbReference type="Proteomes" id="UP000789396">
    <property type="component" value="Unassembled WGS sequence"/>
</dbReference>
<feature type="non-terminal residue" evidence="1">
    <location>
        <position position="126"/>
    </location>
</feature>
<evidence type="ECO:0000313" key="2">
    <source>
        <dbReference type="Proteomes" id="UP000789396"/>
    </source>
</evidence>
<dbReference type="EMBL" id="CAJVPZ010031449">
    <property type="protein sequence ID" value="CAG8739381.1"/>
    <property type="molecule type" value="Genomic_DNA"/>
</dbReference>
<feature type="non-terminal residue" evidence="1">
    <location>
        <position position="1"/>
    </location>
</feature>
<organism evidence="1 2">
    <name type="scientific">Racocetra fulgida</name>
    <dbReference type="NCBI Taxonomy" id="60492"/>
    <lineage>
        <taxon>Eukaryota</taxon>
        <taxon>Fungi</taxon>
        <taxon>Fungi incertae sedis</taxon>
        <taxon>Mucoromycota</taxon>
        <taxon>Glomeromycotina</taxon>
        <taxon>Glomeromycetes</taxon>
        <taxon>Diversisporales</taxon>
        <taxon>Gigasporaceae</taxon>
        <taxon>Racocetra</taxon>
    </lineage>
</organism>
<keyword evidence="2" id="KW-1185">Reference proteome</keyword>
<protein>
    <submittedName>
        <fullName evidence="1">7551_t:CDS:1</fullName>
    </submittedName>
</protein>
<gene>
    <name evidence="1" type="ORF">RFULGI_LOCUS12737</name>
</gene>
<evidence type="ECO:0000313" key="1">
    <source>
        <dbReference type="EMBL" id="CAG8739381.1"/>
    </source>
</evidence>
<reference evidence="1" key="1">
    <citation type="submission" date="2021-06" db="EMBL/GenBank/DDBJ databases">
        <authorList>
            <person name="Kallberg Y."/>
            <person name="Tangrot J."/>
            <person name="Rosling A."/>
        </authorList>
    </citation>
    <scope>NUCLEOTIDE SEQUENCE</scope>
    <source>
        <strain evidence="1">IN212</strain>
    </source>
</reference>
<proteinExistence type="predicted"/>
<accession>A0A9N9IKD4</accession>
<dbReference type="AlphaFoldDB" id="A0A9N9IKD4"/>
<sequence length="126" mass="14605">DPQALKLFAEILEHVYLKHGLEEGDDQEEVSNIDAEIALESLINNENKALELDLKSAEGFDEACEFWNEKASNEISVKKDKYETCIQLANMNYGDEISISQDKIFDKIRHESCYRNYTDLEVERKK</sequence>
<name>A0A9N9IKD4_9GLOM</name>